<reference evidence="1 2" key="1">
    <citation type="submission" date="2019-07" db="EMBL/GenBank/DDBJ databases">
        <title>Whole genome shotgun sequence of Aliivibrio fischeri NBRC 101058.</title>
        <authorList>
            <person name="Hosoyama A."/>
            <person name="Uohara A."/>
            <person name="Ohji S."/>
            <person name="Ichikawa N."/>
        </authorList>
    </citation>
    <scope>NUCLEOTIDE SEQUENCE [LARGE SCALE GENOMIC DNA]</scope>
    <source>
        <strain evidence="1 2">NBRC 101058</strain>
    </source>
</reference>
<name>A0A510URU7_ALIFS</name>
<evidence type="ECO:0008006" key="3">
    <source>
        <dbReference type="Google" id="ProtNLM"/>
    </source>
</evidence>
<proteinExistence type="predicted"/>
<evidence type="ECO:0000313" key="2">
    <source>
        <dbReference type="Proteomes" id="UP000321787"/>
    </source>
</evidence>
<accession>A0A510URU7</accession>
<dbReference type="EMBL" id="BJTZ01000095">
    <property type="protein sequence ID" value="GEK16191.1"/>
    <property type="molecule type" value="Genomic_DNA"/>
</dbReference>
<comment type="caution">
    <text evidence="1">The sequence shown here is derived from an EMBL/GenBank/DDBJ whole genome shotgun (WGS) entry which is preliminary data.</text>
</comment>
<gene>
    <name evidence="1" type="ORF">AFI02nite_42270</name>
</gene>
<evidence type="ECO:0000313" key="1">
    <source>
        <dbReference type="EMBL" id="GEK16191.1"/>
    </source>
</evidence>
<sequence length="64" mass="8190">MKKIIILYLFAIFFVSGCKSTYYEYRTYNEPYPVYVTPHPIYQYDDRYEIYFYEVYDEIYYDFY</sequence>
<dbReference type="PROSITE" id="PS51257">
    <property type="entry name" value="PROKAR_LIPOPROTEIN"/>
    <property type="match status" value="1"/>
</dbReference>
<dbReference type="Proteomes" id="UP000321787">
    <property type="component" value="Unassembled WGS sequence"/>
</dbReference>
<organism evidence="1 2">
    <name type="scientific">Aliivibrio fischeri</name>
    <name type="common">Vibrio fischeri</name>
    <dbReference type="NCBI Taxonomy" id="668"/>
    <lineage>
        <taxon>Bacteria</taxon>
        <taxon>Pseudomonadati</taxon>
        <taxon>Pseudomonadota</taxon>
        <taxon>Gammaproteobacteria</taxon>
        <taxon>Vibrionales</taxon>
        <taxon>Vibrionaceae</taxon>
        <taxon>Aliivibrio</taxon>
    </lineage>
</organism>
<dbReference type="AlphaFoldDB" id="A0A510URU7"/>
<protein>
    <recommendedName>
        <fullName evidence="3">Lipoprotein</fullName>
    </recommendedName>
</protein>